<evidence type="ECO:0000313" key="1">
    <source>
        <dbReference type="EMBL" id="MEA5138705.1"/>
    </source>
</evidence>
<reference evidence="1 2" key="1">
    <citation type="submission" date="2023-12" db="EMBL/GenBank/DDBJ databases">
        <title>Novel species of the genus Arcicella isolated from rivers.</title>
        <authorList>
            <person name="Lu H."/>
        </authorList>
    </citation>
    <scope>NUCLEOTIDE SEQUENCE [LARGE SCALE GENOMIC DNA]</scope>
    <source>
        <strain evidence="1 2">KCTC 23307</strain>
    </source>
</reference>
<gene>
    <name evidence="1" type="ORF">VB248_06165</name>
</gene>
<comment type="caution">
    <text evidence="1">The sequence shown here is derived from an EMBL/GenBank/DDBJ whole genome shotgun (WGS) entry which is preliminary data.</text>
</comment>
<accession>A0ABU5Q780</accession>
<dbReference type="Pfam" id="PF06821">
    <property type="entry name" value="Ser_hydrolase"/>
    <property type="match status" value="1"/>
</dbReference>
<dbReference type="RefSeq" id="WP_323295872.1">
    <property type="nucleotide sequence ID" value="NZ_JAYFUM010000006.1"/>
</dbReference>
<organism evidence="1 2">
    <name type="scientific">Arcicella rigui</name>
    <dbReference type="NCBI Taxonomy" id="797020"/>
    <lineage>
        <taxon>Bacteria</taxon>
        <taxon>Pseudomonadati</taxon>
        <taxon>Bacteroidota</taxon>
        <taxon>Cytophagia</taxon>
        <taxon>Cytophagales</taxon>
        <taxon>Flectobacillaceae</taxon>
        <taxon>Arcicella</taxon>
    </lineage>
</organism>
<keyword evidence="2" id="KW-1185">Reference proteome</keyword>
<dbReference type="Gene3D" id="3.40.50.1820">
    <property type="entry name" value="alpha/beta hydrolase"/>
    <property type="match status" value="1"/>
</dbReference>
<sequence>MSTQFLTVPGLGSSGPSHWQTIWEQEHPERFTRVEQNNWYQPIAKEWIQKLEDSIRQLSEPTIVVAHSLGCLTLVHWAKSFSSDKIVGIVLVAPADAEREGFPKEIEGFSPIPLDTLPYKSVVIASTNDEYATIERAKFWAEHWGSEFVNIGALGHINANSNLADWKAGKEIVNQIFGTNLSV</sequence>
<keyword evidence="1" id="KW-0378">Hydrolase</keyword>
<evidence type="ECO:0000313" key="2">
    <source>
        <dbReference type="Proteomes" id="UP001302949"/>
    </source>
</evidence>
<protein>
    <submittedName>
        <fullName evidence="1">Alpha/beta hydrolase</fullName>
        <ecNumber evidence="1">3.-.-.-</ecNumber>
    </submittedName>
</protein>
<dbReference type="InterPro" id="IPR029058">
    <property type="entry name" value="AB_hydrolase_fold"/>
</dbReference>
<dbReference type="InterPro" id="IPR010662">
    <property type="entry name" value="RBBP9/YdeN"/>
</dbReference>
<name>A0ABU5Q780_9BACT</name>
<dbReference type="EMBL" id="JAYFUM010000006">
    <property type="protein sequence ID" value="MEA5138705.1"/>
    <property type="molecule type" value="Genomic_DNA"/>
</dbReference>
<dbReference type="GO" id="GO:0016787">
    <property type="term" value="F:hydrolase activity"/>
    <property type="evidence" value="ECO:0007669"/>
    <property type="project" value="UniProtKB-KW"/>
</dbReference>
<dbReference type="SUPFAM" id="SSF53474">
    <property type="entry name" value="alpha/beta-Hydrolases"/>
    <property type="match status" value="1"/>
</dbReference>
<dbReference type="Proteomes" id="UP001302949">
    <property type="component" value="Unassembled WGS sequence"/>
</dbReference>
<proteinExistence type="predicted"/>
<dbReference type="EC" id="3.-.-.-" evidence="1"/>